<evidence type="ECO:0000259" key="1">
    <source>
        <dbReference type="Pfam" id="PF16011"/>
    </source>
</evidence>
<dbReference type="GO" id="GO:0030246">
    <property type="term" value="F:carbohydrate binding"/>
    <property type="evidence" value="ECO:0007669"/>
    <property type="project" value="InterPro"/>
</dbReference>
<dbReference type="GO" id="GO:0016052">
    <property type="term" value="P:carbohydrate catabolic process"/>
    <property type="evidence" value="ECO:0007669"/>
    <property type="project" value="InterPro"/>
</dbReference>
<reference evidence="2 3" key="1">
    <citation type="submission" date="2018-08" db="EMBL/GenBank/DDBJ databases">
        <title>A genome reference for cultivated species of the human gut microbiota.</title>
        <authorList>
            <person name="Zou Y."/>
            <person name="Xue W."/>
            <person name="Luo G."/>
        </authorList>
    </citation>
    <scope>NUCLEOTIDE SEQUENCE [LARGE SCALE GENOMIC DNA]</scope>
    <source>
        <strain evidence="2 3">TF05-12AC</strain>
    </source>
</reference>
<name>A0A3E3IH27_9FIRM</name>
<dbReference type="Gene3D" id="2.60.40.1190">
    <property type="match status" value="1"/>
</dbReference>
<dbReference type="InterPro" id="IPR010502">
    <property type="entry name" value="Carb-bd_dom_fam9"/>
</dbReference>
<protein>
    <recommendedName>
        <fullName evidence="1">Carbohydrate-binding domain-containing protein</fullName>
    </recommendedName>
</protein>
<feature type="domain" description="Carbohydrate-binding" evidence="1">
    <location>
        <begin position="82"/>
        <end position="224"/>
    </location>
</feature>
<dbReference type="AlphaFoldDB" id="A0A3E3IH27"/>
<evidence type="ECO:0000313" key="2">
    <source>
        <dbReference type="EMBL" id="RGE66363.1"/>
    </source>
</evidence>
<dbReference type="CDD" id="cd09620">
    <property type="entry name" value="CBM9_like_3"/>
    <property type="match status" value="1"/>
</dbReference>
<sequence>MGTGGYPPVPTVHQPPNAKEAFAVEYQVHTIDTRAELDACPVFLIDHFQWTCRQRPAAWGRMGYLRGTGLAVELVCEERNPLRTFRNPQDPVCRDSALEAFFAFPDLPQGPVRNDGFYCNFELNANGAMYAKLGRGRKNRRPLTPEEYALCAPRAQLGAQSWSVELTVPEALLASQLGRAPFSPGGQFFCNFYKISESPDIEHYASFSPVDSEKPNFHLPECFARAVLI</sequence>
<accession>A0A3E3IH27</accession>
<dbReference type="Proteomes" id="UP000260828">
    <property type="component" value="Unassembled WGS sequence"/>
</dbReference>
<proteinExistence type="predicted"/>
<evidence type="ECO:0000313" key="3">
    <source>
        <dbReference type="Proteomes" id="UP000260828"/>
    </source>
</evidence>
<dbReference type="GO" id="GO:0004553">
    <property type="term" value="F:hydrolase activity, hydrolyzing O-glycosyl compounds"/>
    <property type="evidence" value="ECO:0007669"/>
    <property type="project" value="InterPro"/>
</dbReference>
<organism evidence="2 3">
    <name type="scientific">Anaerotruncus colihominis</name>
    <dbReference type="NCBI Taxonomy" id="169435"/>
    <lineage>
        <taxon>Bacteria</taxon>
        <taxon>Bacillati</taxon>
        <taxon>Bacillota</taxon>
        <taxon>Clostridia</taxon>
        <taxon>Eubacteriales</taxon>
        <taxon>Oscillospiraceae</taxon>
        <taxon>Anaerotruncus</taxon>
    </lineage>
</organism>
<dbReference type="Pfam" id="PF16011">
    <property type="entry name" value="CBM9_2"/>
    <property type="match status" value="1"/>
</dbReference>
<dbReference type="EMBL" id="QVME01000008">
    <property type="protein sequence ID" value="RGE66363.1"/>
    <property type="molecule type" value="Genomic_DNA"/>
</dbReference>
<gene>
    <name evidence="2" type="ORF">DXC40_13855</name>
</gene>
<comment type="caution">
    <text evidence="2">The sequence shown here is derived from an EMBL/GenBank/DDBJ whole genome shotgun (WGS) entry which is preliminary data.</text>
</comment>